<proteinExistence type="predicted"/>
<evidence type="ECO:0000313" key="2">
    <source>
        <dbReference type="Proteomes" id="UP001242811"/>
    </source>
</evidence>
<comment type="caution">
    <text evidence="1">The sequence shown here is derived from an EMBL/GenBank/DDBJ whole genome shotgun (WGS) entry which is preliminary data.</text>
</comment>
<evidence type="ECO:0000313" key="1">
    <source>
        <dbReference type="EMBL" id="MDQ0492565.1"/>
    </source>
</evidence>
<name>A0ABU0KVA7_9BACL</name>
<protein>
    <submittedName>
        <fullName evidence="1">Uncharacterized protein</fullName>
    </submittedName>
</protein>
<dbReference type="EMBL" id="JAUSWA010000003">
    <property type="protein sequence ID" value="MDQ0492565.1"/>
    <property type="molecule type" value="Genomic_DNA"/>
</dbReference>
<dbReference type="Proteomes" id="UP001242811">
    <property type="component" value="Unassembled WGS sequence"/>
</dbReference>
<accession>A0ABU0KVA7</accession>
<keyword evidence="2" id="KW-1185">Reference proteome</keyword>
<reference evidence="1 2" key="1">
    <citation type="submission" date="2023-07" db="EMBL/GenBank/DDBJ databases">
        <title>Genomic Encyclopedia of Type Strains, Phase IV (KMG-IV): sequencing the most valuable type-strain genomes for metagenomic binning, comparative biology and taxonomic classification.</title>
        <authorList>
            <person name="Goeker M."/>
        </authorList>
    </citation>
    <scope>NUCLEOTIDE SEQUENCE [LARGE SCALE GENOMIC DNA]</scope>
    <source>
        <strain evidence="1 2">DSM 14914</strain>
    </source>
</reference>
<gene>
    <name evidence="1" type="ORF">QOZ95_000714</name>
</gene>
<organism evidence="1 2">
    <name type="scientific">Paenibacillus brasilensis</name>
    <dbReference type="NCBI Taxonomy" id="128574"/>
    <lineage>
        <taxon>Bacteria</taxon>
        <taxon>Bacillati</taxon>
        <taxon>Bacillota</taxon>
        <taxon>Bacilli</taxon>
        <taxon>Bacillales</taxon>
        <taxon>Paenibacillaceae</taxon>
        <taxon>Paenibacillus</taxon>
    </lineage>
</organism>
<sequence length="34" mass="3679">MQHQTTPQSIGSAALFIMSRTLIRMLLSAASGLF</sequence>